<dbReference type="Proteomes" id="UP000217199">
    <property type="component" value="Unassembled WGS sequence"/>
</dbReference>
<dbReference type="STRING" id="2282107.A0A286UL45"/>
<feature type="transmembrane region" description="Helical" evidence="1">
    <location>
        <begin position="519"/>
        <end position="539"/>
    </location>
</feature>
<dbReference type="PANTHER" id="PTHR42101:SF1">
    <property type="entry name" value="LOW TEMPERATURE REQUIREMENT A"/>
    <property type="match status" value="1"/>
</dbReference>
<feature type="transmembrane region" description="Helical" evidence="1">
    <location>
        <begin position="345"/>
        <end position="363"/>
    </location>
</feature>
<protein>
    <submittedName>
        <fullName evidence="2">Low temperature requirement</fullName>
    </submittedName>
</protein>
<dbReference type="AlphaFoldDB" id="A0A286UL45"/>
<name>A0A286UL45_9AGAM</name>
<evidence type="ECO:0000313" key="3">
    <source>
        <dbReference type="Proteomes" id="UP000217199"/>
    </source>
</evidence>
<keyword evidence="3" id="KW-1185">Reference proteome</keyword>
<evidence type="ECO:0000256" key="1">
    <source>
        <dbReference type="SAM" id="Phobius"/>
    </source>
</evidence>
<feature type="transmembrane region" description="Helical" evidence="1">
    <location>
        <begin position="242"/>
        <end position="264"/>
    </location>
</feature>
<feature type="transmembrane region" description="Helical" evidence="1">
    <location>
        <begin position="201"/>
        <end position="222"/>
    </location>
</feature>
<dbReference type="OrthoDB" id="3243926at2759"/>
<feature type="transmembrane region" description="Helical" evidence="1">
    <location>
        <begin position="276"/>
        <end position="300"/>
    </location>
</feature>
<feature type="transmembrane region" description="Helical" evidence="1">
    <location>
        <begin position="375"/>
        <end position="392"/>
    </location>
</feature>
<dbReference type="Pfam" id="PF06772">
    <property type="entry name" value="LtrA"/>
    <property type="match status" value="1"/>
</dbReference>
<keyword evidence="1" id="KW-0472">Membrane</keyword>
<feature type="transmembrane region" description="Helical" evidence="1">
    <location>
        <begin position="131"/>
        <end position="150"/>
    </location>
</feature>
<keyword evidence="1" id="KW-1133">Transmembrane helix</keyword>
<reference evidence="2 3" key="1">
    <citation type="journal article" date="2017" name="Mol. Ecol.">
        <title>Comparative and population genomic landscape of Phellinus noxius: A hypervariable fungus causing root rot in trees.</title>
        <authorList>
            <person name="Chung C.L."/>
            <person name="Lee T.J."/>
            <person name="Akiba M."/>
            <person name="Lee H.H."/>
            <person name="Kuo T.H."/>
            <person name="Liu D."/>
            <person name="Ke H.M."/>
            <person name="Yokoi T."/>
            <person name="Roa M.B."/>
            <person name="Lu M.J."/>
            <person name="Chang Y.Y."/>
            <person name="Ann P.J."/>
            <person name="Tsai J.N."/>
            <person name="Chen C.Y."/>
            <person name="Tzean S.S."/>
            <person name="Ota Y."/>
            <person name="Hattori T."/>
            <person name="Sahashi N."/>
            <person name="Liou R.F."/>
            <person name="Kikuchi T."/>
            <person name="Tsai I.J."/>
        </authorList>
    </citation>
    <scope>NUCLEOTIDE SEQUENCE [LARGE SCALE GENOMIC DNA]</scope>
    <source>
        <strain evidence="2 3">FFPRI411160</strain>
    </source>
</reference>
<sequence length="622" mass="69812">MPIFRNTNGLGKKNLFSTFWKEPSAGSNITLYKQRRDNIVPWSRSPFEGLPEPLEEELKYSDDELRVHVSEIAWSDFLLELAMTTVFANLNDGTPIIQSTDLVSYCSFFVLVWWIWASQVAYNVRFRQSDWLHRFFVFLQLLVLCILATFTKGFDVTSGVANDMQKHNITSNMMLQDDLSQQDIELGEYRSDRILSLNFRGISMTIAFSRVVLLAQYIIAFFHASRTQLVRGGNRRLKTTAFFVHIGSLLFSAIGHFIAYFVIGKNPDETDQIVKIILWYLPLLVEVAAHFVAASVPGRVRYPTEAMYERSYTVFIIILGGGLDKITNGFQYIVGNISLGLESLSIILCAAIIFILIFTLYFSTSEGDKAGIAQMFAVGNIGTAMDVPLQFVRTSSALMSSKGLGVPLNESDYSSDEINNLNNTGIALSDLLDWMNISCYLDDNISDPTVTYNCMLQADVVLMLSVLSNVHASPDMNSILYNKMSTFAYGDASNFSVVSNSSFREIVEMIITDNATPVLWFYTAGGMILITLALNNLVTRLPRDKYEWGQTISRLLMGLLVIVLTALDVNASSDFLNVDFKYEGPVIWSLAAKSMVLIPYALALVVEQFIELCLIHMAIRSY</sequence>
<organism evidence="2 3">
    <name type="scientific">Pyrrhoderma noxium</name>
    <dbReference type="NCBI Taxonomy" id="2282107"/>
    <lineage>
        <taxon>Eukaryota</taxon>
        <taxon>Fungi</taxon>
        <taxon>Dikarya</taxon>
        <taxon>Basidiomycota</taxon>
        <taxon>Agaricomycotina</taxon>
        <taxon>Agaricomycetes</taxon>
        <taxon>Hymenochaetales</taxon>
        <taxon>Hymenochaetaceae</taxon>
        <taxon>Pyrrhoderma</taxon>
    </lineage>
</organism>
<dbReference type="InterPro" id="IPR010640">
    <property type="entry name" value="Low_temperature_requirement_A"/>
</dbReference>
<gene>
    <name evidence="2" type="ORF">PNOK_0295800</name>
</gene>
<proteinExistence type="predicted"/>
<feature type="transmembrane region" description="Helical" evidence="1">
    <location>
        <begin position="551"/>
        <end position="567"/>
    </location>
</feature>
<feature type="transmembrane region" description="Helical" evidence="1">
    <location>
        <begin position="102"/>
        <end position="124"/>
    </location>
</feature>
<keyword evidence="1" id="KW-0812">Transmembrane</keyword>
<feature type="transmembrane region" description="Helical" evidence="1">
    <location>
        <begin position="587"/>
        <end position="610"/>
    </location>
</feature>
<dbReference type="PANTHER" id="PTHR42101">
    <property type="entry name" value="CHROMOSOME 16, WHOLE GENOME SHOTGUN SEQUENCE"/>
    <property type="match status" value="1"/>
</dbReference>
<comment type="caution">
    <text evidence="2">The sequence shown here is derived from an EMBL/GenBank/DDBJ whole genome shotgun (WGS) entry which is preliminary data.</text>
</comment>
<evidence type="ECO:0000313" key="2">
    <source>
        <dbReference type="EMBL" id="PAV20331.1"/>
    </source>
</evidence>
<dbReference type="EMBL" id="NBII01000003">
    <property type="protein sequence ID" value="PAV20331.1"/>
    <property type="molecule type" value="Genomic_DNA"/>
</dbReference>
<dbReference type="InParanoid" id="A0A286UL45"/>
<accession>A0A286UL45</accession>
<feature type="transmembrane region" description="Helical" evidence="1">
    <location>
        <begin position="312"/>
        <end position="333"/>
    </location>
</feature>